<comment type="caution">
    <text evidence="4">The sequence shown here is derived from an EMBL/GenBank/DDBJ whole genome shotgun (WGS) entry which is preliminary data.</text>
</comment>
<keyword evidence="2" id="KW-0732">Signal</keyword>
<reference evidence="4" key="1">
    <citation type="journal article" date="2021" name="PeerJ">
        <title>Extensive microbial diversity within the chicken gut microbiome revealed by metagenomics and culture.</title>
        <authorList>
            <person name="Gilroy R."/>
            <person name="Ravi A."/>
            <person name="Getino M."/>
            <person name="Pursley I."/>
            <person name="Horton D.L."/>
            <person name="Alikhan N.F."/>
            <person name="Baker D."/>
            <person name="Gharbi K."/>
            <person name="Hall N."/>
            <person name="Watson M."/>
            <person name="Adriaenssens E.M."/>
            <person name="Foster-Nyarko E."/>
            <person name="Jarju S."/>
            <person name="Secka A."/>
            <person name="Antonio M."/>
            <person name="Oren A."/>
            <person name="Chaudhuri R.R."/>
            <person name="La Ragione R."/>
            <person name="Hildebrand F."/>
            <person name="Pallen M.J."/>
        </authorList>
    </citation>
    <scope>NUCLEOTIDE SEQUENCE</scope>
    <source>
        <strain evidence="4">ChiGjej2B2-7701</strain>
    </source>
</reference>
<reference evidence="4" key="2">
    <citation type="submission" date="2021-09" db="EMBL/GenBank/DDBJ databases">
        <authorList>
            <person name="Gilroy R."/>
        </authorList>
    </citation>
    <scope>NUCLEOTIDE SEQUENCE</scope>
    <source>
        <strain evidence="4">ChiGjej2B2-7701</strain>
    </source>
</reference>
<feature type="chain" id="PRO_5037618362" evidence="2">
    <location>
        <begin position="27"/>
        <end position="474"/>
    </location>
</feature>
<feature type="compositionally biased region" description="Acidic residues" evidence="1">
    <location>
        <begin position="75"/>
        <end position="101"/>
    </location>
</feature>
<feature type="region of interest" description="Disordered" evidence="1">
    <location>
        <begin position="75"/>
        <end position="109"/>
    </location>
</feature>
<sequence>MNKTVCKLVVCALAAATVASPAAAQAAPEEPTDIESVQAVATDTQQAIVPATGEAAEDALSAESTEEPTQIEVLADDGEDLPVAGDDEPTGPGDDSDEDVAGPDYTGWVDEDGVPCTVADAAGWVDEGVSARSKFFYDAGTNAWYWTEADGSVSRNHDAFVPLDNSVAGAAWETATDEWRSANGKWVRLGADGAMVKGVSTIGDDQWYFDEVTGAMQYGFRLVTDDDGARWVFYDYITGKMARGEKVIDGSHGDESGWMYFDPETGGATYGWFELPDGDGGTKWVYYDEVTGRMRYGSVMVDGKPYFLDLVTGARQGREAMVSRLLAACASQNGITDGYRYQNAAIDAGSTFNYMGPCTAYVWWCFNEAGLKYQFMDGAATTYPHDVRDWYTARGAFREKGSYTPQPGDIWITDNPGGRPFAGASATHAGIVDHVSSDGVYIYCWEHVNGYVHLVTERYDHGTLVGYACPFYNS</sequence>
<dbReference type="Pfam" id="PF05257">
    <property type="entry name" value="CHAP"/>
    <property type="match status" value="1"/>
</dbReference>
<dbReference type="SUPFAM" id="SSF69360">
    <property type="entry name" value="Cell wall binding repeat"/>
    <property type="match status" value="1"/>
</dbReference>
<dbReference type="InterPro" id="IPR007921">
    <property type="entry name" value="CHAP_dom"/>
</dbReference>
<dbReference type="Gene3D" id="2.10.270.10">
    <property type="entry name" value="Cholin Binding"/>
    <property type="match status" value="2"/>
</dbReference>
<protein>
    <submittedName>
        <fullName evidence="4">CHAP domain-containing protein</fullName>
    </submittedName>
</protein>
<proteinExistence type="predicted"/>
<evidence type="ECO:0000256" key="1">
    <source>
        <dbReference type="SAM" id="MobiDB-lite"/>
    </source>
</evidence>
<feature type="domain" description="Peptidase C51" evidence="3">
    <location>
        <begin position="354"/>
        <end position="444"/>
    </location>
</feature>
<evidence type="ECO:0000259" key="3">
    <source>
        <dbReference type="Pfam" id="PF05257"/>
    </source>
</evidence>
<feature type="signal peptide" evidence="2">
    <location>
        <begin position="1"/>
        <end position="26"/>
    </location>
</feature>
<accession>A0A921LQC9</accession>
<dbReference type="Proteomes" id="UP000746751">
    <property type="component" value="Unassembled WGS sequence"/>
</dbReference>
<name>A0A921LQC9_9ACTN</name>
<evidence type="ECO:0000313" key="4">
    <source>
        <dbReference type="EMBL" id="HJG29832.1"/>
    </source>
</evidence>
<evidence type="ECO:0000256" key="2">
    <source>
        <dbReference type="SAM" id="SignalP"/>
    </source>
</evidence>
<dbReference type="Gene3D" id="3.90.1720.10">
    <property type="entry name" value="endopeptidase domain like (from Nostoc punctiforme)"/>
    <property type="match status" value="1"/>
</dbReference>
<feature type="region of interest" description="Disordered" evidence="1">
    <location>
        <begin position="49"/>
        <end position="68"/>
    </location>
</feature>
<gene>
    <name evidence="4" type="ORF">K8U80_00350</name>
</gene>
<dbReference type="AlphaFoldDB" id="A0A921LQC9"/>
<organism evidence="4 5">
    <name type="scientific">Collinsella ihumii</name>
    <dbReference type="NCBI Taxonomy" id="1720204"/>
    <lineage>
        <taxon>Bacteria</taxon>
        <taxon>Bacillati</taxon>
        <taxon>Actinomycetota</taxon>
        <taxon>Coriobacteriia</taxon>
        <taxon>Coriobacteriales</taxon>
        <taxon>Coriobacteriaceae</taxon>
        <taxon>Collinsella</taxon>
    </lineage>
</organism>
<dbReference type="EMBL" id="DYVF01000003">
    <property type="protein sequence ID" value="HJG29832.1"/>
    <property type="molecule type" value="Genomic_DNA"/>
</dbReference>
<evidence type="ECO:0000313" key="5">
    <source>
        <dbReference type="Proteomes" id="UP000746751"/>
    </source>
</evidence>